<sequence length="584" mass="64845">MVNNWTNKPLKNLGSGIEQAGSRLGSTAGEFITGTSLPGESNPLLNPIMQMGKGVAAGAAENLINQGADRLSNRIKNINEKGNMKNNYKGKGKPKSNNRSKNNSSRRNGSNNNGSGAFGPRFNSNHGGGGGEPSKYGYSGRTSDSSNYAPFNLGPVGDPKLGGYMKVGTPYCNKFHSQFIHTGSIHDNANYLRNTFTLINLDYDQLFCTSNSDNYNISPIDTALYKIVNQYRMAILSGTGGSKAADSVTMESMTLYFQYTQSLLAYMIALTAIINWDPPYAEQNSVFRKLQIIYSNNVELRKTMAEAQDLLHQYCLPRGVIEYYRRLFTVTKISSLEGGVHHMFIPECFISALQATDNDLSVVINTLNSLVSAIKTNSLTSTNDFPRITTLLLDKTPFDFVSLRTAIPMPDRPIRDINQITLINNGAWSASPAVITTDNDDGILRGNYNYDSKDCQMISAVEPDEIETYEYAPLIGVFHDEHHLFPMWNYSKVITTFSNRIYLQENPNNTTYGMDVLPILFAYEDPLDFIAVTRTMHVSPTGEHTAKVYNSARGENVRLFDLTIEPVIEANVNLLNQLYDVRQV</sequence>
<evidence type="ECO:0000313" key="2">
    <source>
        <dbReference type="EMBL" id="GBH22599.1"/>
    </source>
</evidence>
<evidence type="ECO:0000256" key="1">
    <source>
        <dbReference type="SAM" id="MobiDB-lite"/>
    </source>
</evidence>
<feature type="compositionally biased region" description="Low complexity" evidence="1">
    <location>
        <begin position="99"/>
        <end position="115"/>
    </location>
</feature>
<feature type="region of interest" description="Disordered" evidence="1">
    <location>
        <begin position="77"/>
        <end position="142"/>
    </location>
</feature>
<comment type="caution">
    <text evidence="2">The sequence shown here is derived from an EMBL/GenBank/DDBJ whole genome shotgun (WGS) entry which is preliminary data.</text>
</comment>
<proteinExistence type="predicted"/>
<name>A0A2V0RB61_9ZZZZ</name>
<organism evidence="2">
    <name type="scientific">viral metagenome</name>
    <dbReference type="NCBI Taxonomy" id="1070528"/>
    <lineage>
        <taxon>unclassified sequences</taxon>
        <taxon>metagenomes</taxon>
        <taxon>organismal metagenomes</taxon>
    </lineage>
</organism>
<dbReference type="EMBL" id="BDQC01000189">
    <property type="protein sequence ID" value="GBH22599.1"/>
    <property type="molecule type" value="Genomic_RNA"/>
</dbReference>
<feature type="compositionally biased region" description="Basic residues" evidence="1">
    <location>
        <begin position="88"/>
        <end position="98"/>
    </location>
</feature>
<protein>
    <submittedName>
        <fullName evidence="2">Uncharacterized protein</fullName>
    </submittedName>
</protein>
<dbReference type="AlphaFoldDB" id="A0A2V0RB61"/>
<accession>A0A2V0RB61</accession>
<dbReference type="EMBL" id="BDQE01000180">
    <property type="protein sequence ID" value="GBH22925.1"/>
    <property type="molecule type" value="Genomic_RNA"/>
</dbReference>
<reference evidence="2" key="1">
    <citation type="submission" date="2017-04" db="EMBL/GenBank/DDBJ databases">
        <title>Unveiling RNA virosphere associated with marine microorganisms.</title>
        <authorList>
            <person name="Urayama S."/>
            <person name="Takaki Y."/>
            <person name="Nishi S."/>
            <person name="Yoshida Y."/>
            <person name="Deguchi S."/>
            <person name="Takai K."/>
            <person name="Nunoura T."/>
        </authorList>
    </citation>
    <scope>NUCLEOTIDE SEQUENCE</scope>
</reference>